<keyword evidence="4" id="KW-0798">TonB box</keyword>
<gene>
    <name evidence="9" type="ORF">M8T91_12810</name>
</gene>
<dbReference type="InterPro" id="IPR012910">
    <property type="entry name" value="Plug_dom"/>
</dbReference>
<evidence type="ECO:0000256" key="2">
    <source>
        <dbReference type="ARBA" id="ARBA00023136"/>
    </source>
</evidence>
<keyword evidence="9" id="KW-0675">Receptor</keyword>
<dbReference type="InterPro" id="IPR010104">
    <property type="entry name" value="TonB_rcpt_bac"/>
</dbReference>
<keyword evidence="3" id="KW-0998">Cell outer membrane</keyword>
<protein>
    <submittedName>
        <fullName evidence="9">TonB-dependent receptor</fullName>
    </submittedName>
</protein>
<evidence type="ECO:0000256" key="5">
    <source>
        <dbReference type="SAM" id="MobiDB-lite"/>
    </source>
</evidence>
<feature type="chain" id="PRO_5045780408" evidence="6">
    <location>
        <begin position="34"/>
        <end position="954"/>
    </location>
</feature>
<feature type="region of interest" description="Disordered" evidence="5">
    <location>
        <begin position="257"/>
        <end position="280"/>
    </location>
</feature>
<keyword evidence="2 4" id="KW-0472">Membrane</keyword>
<reference evidence="9 10" key="1">
    <citation type="submission" date="2022-05" db="EMBL/GenBank/DDBJ databases">
        <title>Microbulbifer sp. nov., isolated from sponge.</title>
        <authorList>
            <person name="Gao L."/>
        </authorList>
    </citation>
    <scope>NUCLEOTIDE SEQUENCE [LARGE SCALE GENOMIC DNA]</scope>
    <source>
        <strain evidence="9 10">MI-G</strain>
    </source>
</reference>
<dbReference type="Proteomes" id="UP001321520">
    <property type="component" value="Chromosome"/>
</dbReference>
<dbReference type="PANTHER" id="PTHR40980:SF3">
    <property type="entry name" value="TONB-DEPENDENT RECEPTOR-LIKE BETA-BARREL DOMAIN-CONTAINING PROTEIN"/>
    <property type="match status" value="1"/>
</dbReference>
<feature type="compositionally biased region" description="Polar residues" evidence="5">
    <location>
        <begin position="266"/>
        <end position="276"/>
    </location>
</feature>
<keyword evidence="6" id="KW-0732">Signal</keyword>
<name>A0ABY9EA64_9GAMM</name>
<organism evidence="9 10">
    <name type="scientific">Microbulbifer spongiae</name>
    <dbReference type="NCBI Taxonomy" id="2944933"/>
    <lineage>
        <taxon>Bacteria</taxon>
        <taxon>Pseudomonadati</taxon>
        <taxon>Pseudomonadota</taxon>
        <taxon>Gammaproteobacteria</taxon>
        <taxon>Cellvibrionales</taxon>
        <taxon>Microbulbiferaceae</taxon>
        <taxon>Microbulbifer</taxon>
    </lineage>
</organism>
<evidence type="ECO:0000259" key="7">
    <source>
        <dbReference type="Pfam" id="PF00593"/>
    </source>
</evidence>
<evidence type="ECO:0000256" key="3">
    <source>
        <dbReference type="ARBA" id="ARBA00023237"/>
    </source>
</evidence>
<comment type="subcellular location">
    <subcellularLocation>
        <location evidence="1 4">Cell outer membrane</location>
    </subcellularLocation>
</comment>
<sequence>MMRLSNKNPGGFRPALLSIAIAATVGMPLAALAADEEAAGATIEEVTVTGFRKSVMDAIGTKRDAKAVVEAISAEDIGKLPDSSIAEAIARLPGLAAQRLDGRASRVSIRGFGENESATTFNGREQVSISDNRGVEFDLYPSEIMSGVTVYKTPQASIEAEGIAGVIDLQTVKPLARNERVIQLNGQFEMTGFDKLNPDGEDQGHRATFSYIDQFADDRIGVAFAYNTMRSPNQEERWNAWGYPEIFVDDQGIYHNWPGDEDNRNSDGSPWESTGGSMLGGAKPFVRSSVLERDSAMLVVEVQASEKLHTTFDALYVDFSDEKILRGIEVPFAWGQGSFMPGELDANTGFFTSGVTEGQRVVVRNDMESRDAKLSAFGFNAQYDLSDALQLEFDVSHSSVARETWSFESYAGTGRGDSEGVADNLGYAFNSGNTGAKFTHGLDYSDFGLIKLGGPLSWGASTALNNKYGLKDGDQYLNAAQDGFINAPEIDDELTSLKLAATQMVEAGIVNEIRYGVSFREREKIKRSQGFYMTLRDFPQVLEVPEQYRLGTVSLDFIGMGDMIAYDSAGLLADGYYELTDEALTGIQHLTKSYTVNEKITAAFAQADFGTEIFGLPLTGNAGLRYVYSEQSSQGFAGQVNETSGLVIAEPTNISHDYSHLLPSLNLALEIDDQQTVRFGAAKTISRARMDEMNASLEVSYNPQVDGNGNNWSISGGNPTLEPKEAVGVDLTYENYFSDEGYFSAAIFWKDLSDWHFDDTFTVDLVGVADPATGQIPENPTATASGKVNAGGGTLTGYELSVALPFNLFTEHLDGFGLLASYTGIDSDIQDQHGNDYQLAGLSDSIQNITAYYENYGFSARVSMRKRDDFKGEVYGIGFNSEQVDVVGETLVDAQIGYDFAESGITSLEGLSVFLQGQNLTNEPFTTLSGDNPLQVRDYQNYGRTYLLGFSYAL</sequence>
<evidence type="ECO:0000256" key="4">
    <source>
        <dbReference type="RuleBase" id="RU003357"/>
    </source>
</evidence>
<dbReference type="Gene3D" id="2.170.130.10">
    <property type="entry name" value="TonB-dependent receptor, plug domain"/>
    <property type="match status" value="1"/>
</dbReference>
<proteinExistence type="inferred from homology"/>
<evidence type="ECO:0000256" key="1">
    <source>
        <dbReference type="ARBA" id="ARBA00004442"/>
    </source>
</evidence>
<evidence type="ECO:0000313" key="10">
    <source>
        <dbReference type="Proteomes" id="UP001321520"/>
    </source>
</evidence>
<dbReference type="RefSeq" id="WP_301414554.1">
    <property type="nucleotide sequence ID" value="NZ_CP098023.1"/>
</dbReference>
<keyword evidence="10" id="KW-1185">Reference proteome</keyword>
<dbReference type="Gene3D" id="2.40.170.20">
    <property type="entry name" value="TonB-dependent receptor, beta-barrel domain"/>
    <property type="match status" value="1"/>
</dbReference>
<comment type="similarity">
    <text evidence="4">Belongs to the TonB-dependent receptor family.</text>
</comment>
<dbReference type="Pfam" id="PF00593">
    <property type="entry name" value="TonB_dep_Rec_b-barrel"/>
    <property type="match status" value="1"/>
</dbReference>
<evidence type="ECO:0000313" key="9">
    <source>
        <dbReference type="EMBL" id="WKD48781.1"/>
    </source>
</evidence>
<accession>A0ABY9EA64</accession>
<feature type="domain" description="TonB-dependent receptor-like beta-barrel" evidence="7">
    <location>
        <begin position="423"/>
        <end position="920"/>
    </location>
</feature>
<dbReference type="CDD" id="cd01347">
    <property type="entry name" value="ligand_gated_channel"/>
    <property type="match status" value="1"/>
</dbReference>
<dbReference type="SUPFAM" id="SSF56935">
    <property type="entry name" value="Porins"/>
    <property type="match status" value="1"/>
</dbReference>
<evidence type="ECO:0000259" key="8">
    <source>
        <dbReference type="Pfam" id="PF07715"/>
    </source>
</evidence>
<dbReference type="NCBIfam" id="TIGR01782">
    <property type="entry name" value="TonB-Xanth-Caul"/>
    <property type="match status" value="1"/>
</dbReference>
<dbReference type="InterPro" id="IPR036942">
    <property type="entry name" value="Beta-barrel_TonB_sf"/>
</dbReference>
<dbReference type="PANTHER" id="PTHR40980">
    <property type="entry name" value="PLUG DOMAIN-CONTAINING PROTEIN"/>
    <property type="match status" value="1"/>
</dbReference>
<feature type="signal peptide" evidence="6">
    <location>
        <begin position="1"/>
        <end position="33"/>
    </location>
</feature>
<feature type="domain" description="TonB-dependent receptor plug" evidence="8">
    <location>
        <begin position="62"/>
        <end position="166"/>
    </location>
</feature>
<dbReference type="InterPro" id="IPR037066">
    <property type="entry name" value="Plug_dom_sf"/>
</dbReference>
<dbReference type="Pfam" id="PF07715">
    <property type="entry name" value="Plug"/>
    <property type="match status" value="1"/>
</dbReference>
<evidence type="ECO:0000256" key="6">
    <source>
        <dbReference type="SAM" id="SignalP"/>
    </source>
</evidence>
<dbReference type="EMBL" id="CP098023">
    <property type="protein sequence ID" value="WKD48781.1"/>
    <property type="molecule type" value="Genomic_DNA"/>
</dbReference>
<dbReference type="InterPro" id="IPR000531">
    <property type="entry name" value="Beta-barrel_TonB"/>
</dbReference>